<keyword evidence="7" id="KW-1185">Reference proteome</keyword>
<name>M0D1R7_HALPD</name>
<dbReference type="InterPro" id="IPR005471">
    <property type="entry name" value="Tscrpt_reg_IclR_N"/>
</dbReference>
<protein>
    <submittedName>
        <fullName evidence="6">ArcR family transcription regulator</fullName>
    </submittedName>
</protein>
<dbReference type="SMART" id="SM00346">
    <property type="entry name" value="HTH_ICLR"/>
    <property type="match status" value="1"/>
</dbReference>
<sequence>MPEILLNYRMTDADLPNRPIKTAVRVFELINVVQGVEEATFTNISKEVDMAESTLHDYLTTLVHVGYLSRNDRKYTLSLQFLDHGIAARETFSVYSKSKSTLKNLADESGAAVWLMVEENGKAVYLSQELGEDSIETHERLGKHEYMHCLASGKVLLAFSSDKHVEEVVDQHGLPEKTSESITTMEELRAELSVIREQGYAVNHNEAAKGTSAVAAPIIIDESVVGAVAISAPVTRVDNESFRNKLIELVSTGSNEIELKMTYD</sequence>
<evidence type="ECO:0000313" key="6">
    <source>
        <dbReference type="EMBL" id="ELZ29390.1"/>
    </source>
</evidence>
<dbReference type="InterPro" id="IPR029016">
    <property type="entry name" value="GAF-like_dom_sf"/>
</dbReference>
<dbReference type="EMBL" id="AOIV01000033">
    <property type="protein sequence ID" value="ELZ29390.1"/>
    <property type="molecule type" value="Genomic_DNA"/>
</dbReference>
<gene>
    <name evidence="6" type="ORF">C474_13409</name>
</gene>
<dbReference type="eggNOG" id="arCOG02798">
    <property type="taxonomic scope" value="Archaea"/>
</dbReference>
<evidence type="ECO:0000313" key="7">
    <source>
        <dbReference type="Proteomes" id="UP000011513"/>
    </source>
</evidence>
<keyword evidence="2" id="KW-0238">DNA-binding</keyword>
<dbReference type="AlphaFoldDB" id="M0D1R7"/>
<dbReference type="Pfam" id="PF01614">
    <property type="entry name" value="IclR_C"/>
    <property type="match status" value="1"/>
</dbReference>
<feature type="domain" description="IclR-ED" evidence="5">
    <location>
        <begin position="80"/>
        <end position="263"/>
    </location>
</feature>
<dbReference type="SUPFAM" id="SSF46785">
    <property type="entry name" value="Winged helix' DNA-binding domain"/>
    <property type="match status" value="1"/>
</dbReference>
<organism evidence="6 7">
    <name type="scientific">Halogeometricum pallidum JCM 14848</name>
    <dbReference type="NCBI Taxonomy" id="1227487"/>
    <lineage>
        <taxon>Archaea</taxon>
        <taxon>Methanobacteriati</taxon>
        <taxon>Methanobacteriota</taxon>
        <taxon>Stenosarchaea group</taxon>
        <taxon>Halobacteria</taxon>
        <taxon>Halobacteriales</taxon>
        <taxon>Haloferacaceae</taxon>
        <taxon>Halogeometricum</taxon>
    </lineage>
</organism>
<dbReference type="Proteomes" id="UP000011513">
    <property type="component" value="Unassembled WGS sequence"/>
</dbReference>
<dbReference type="InterPro" id="IPR014757">
    <property type="entry name" value="Tscrpt_reg_IclR_C"/>
</dbReference>
<dbReference type="InParanoid" id="M0D1R7"/>
<evidence type="ECO:0000256" key="1">
    <source>
        <dbReference type="ARBA" id="ARBA00023015"/>
    </source>
</evidence>
<proteinExistence type="predicted"/>
<dbReference type="InterPro" id="IPR050707">
    <property type="entry name" value="HTH_MetabolicPath_Reg"/>
</dbReference>
<evidence type="ECO:0000256" key="3">
    <source>
        <dbReference type="ARBA" id="ARBA00023163"/>
    </source>
</evidence>
<keyword evidence="1" id="KW-0805">Transcription regulation</keyword>
<evidence type="ECO:0000259" key="5">
    <source>
        <dbReference type="PROSITE" id="PS51078"/>
    </source>
</evidence>
<dbReference type="GO" id="GO:0003700">
    <property type="term" value="F:DNA-binding transcription factor activity"/>
    <property type="evidence" value="ECO:0007669"/>
    <property type="project" value="TreeGrafter"/>
</dbReference>
<dbReference type="PROSITE" id="PS51077">
    <property type="entry name" value="HTH_ICLR"/>
    <property type="match status" value="1"/>
</dbReference>
<dbReference type="GO" id="GO:0045892">
    <property type="term" value="P:negative regulation of DNA-templated transcription"/>
    <property type="evidence" value="ECO:0007669"/>
    <property type="project" value="TreeGrafter"/>
</dbReference>
<dbReference type="InterPro" id="IPR036388">
    <property type="entry name" value="WH-like_DNA-bd_sf"/>
</dbReference>
<accession>M0D1R7</accession>
<reference evidence="6 7" key="1">
    <citation type="journal article" date="2014" name="PLoS Genet.">
        <title>Phylogenetically driven sequencing of extremely halophilic archaea reveals strategies for static and dynamic osmo-response.</title>
        <authorList>
            <person name="Becker E.A."/>
            <person name="Seitzer P.M."/>
            <person name="Tritt A."/>
            <person name="Larsen D."/>
            <person name="Krusor M."/>
            <person name="Yao A.I."/>
            <person name="Wu D."/>
            <person name="Madern D."/>
            <person name="Eisen J.A."/>
            <person name="Darling A.E."/>
            <person name="Facciotti M.T."/>
        </authorList>
    </citation>
    <scope>NUCLEOTIDE SEQUENCE [LARGE SCALE GENOMIC DNA]</scope>
    <source>
        <strain evidence="6 7">JCM 14848</strain>
    </source>
</reference>
<dbReference type="Gene3D" id="1.10.10.10">
    <property type="entry name" value="Winged helix-like DNA-binding domain superfamily/Winged helix DNA-binding domain"/>
    <property type="match status" value="1"/>
</dbReference>
<dbReference type="PANTHER" id="PTHR30136">
    <property type="entry name" value="HELIX-TURN-HELIX TRANSCRIPTIONAL REGULATOR, ICLR FAMILY"/>
    <property type="match status" value="1"/>
</dbReference>
<dbReference type="PROSITE" id="PS51078">
    <property type="entry name" value="ICLR_ED"/>
    <property type="match status" value="1"/>
</dbReference>
<dbReference type="SUPFAM" id="SSF55781">
    <property type="entry name" value="GAF domain-like"/>
    <property type="match status" value="1"/>
</dbReference>
<dbReference type="Pfam" id="PF09339">
    <property type="entry name" value="HTH_IclR"/>
    <property type="match status" value="1"/>
</dbReference>
<dbReference type="InterPro" id="IPR036390">
    <property type="entry name" value="WH_DNA-bd_sf"/>
</dbReference>
<evidence type="ECO:0000256" key="2">
    <source>
        <dbReference type="ARBA" id="ARBA00023125"/>
    </source>
</evidence>
<feature type="domain" description="HTH iclR-type" evidence="4">
    <location>
        <begin position="17"/>
        <end position="79"/>
    </location>
</feature>
<dbReference type="Gene3D" id="3.30.450.40">
    <property type="match status" value="1"/>
</dbReference>
<evidence type="ECO:0000259" key="4">
    <source>
        <dbReference type="PROSITE" id="PS51077"/>
    </source>
</evidence>
<dbReference type="GO" id="GO:0003677">
    <property type="term" value="F:DNA binding"/>
    <property type="evidence" value="ECO:0007669"/>
    <property type="project" value="UniProtKB-KW"/>
</dbReference>
<keyword evidence="3" id="KW-0804">Transcription</keyword>
<dbReference type="PANTHER" id="PTHR30136:SF35">
    <property type="entry name" value="HTH-TYPE TRANSCRIPTIONAL REGULATOR RV1719"/>
    <property type="match status" value="1"/>
</dbReference>
<comment type="caution">
    <text evidence="6">The sequence shown here is derived from an EMBL/GenBank/DDBJ whole genome shotgun (WGS) entry which is preliminary data.</text>
</comment>